<organism evidence="4 6">
    <name type="scientific">Aphanomyces euteiches</name>
    <dbReference type="NCBI Taxonomy" id="100861"/>
    <lineage>
        <taxon>Eukaryota</taxon>
        <taxon>Sar</taxon>
        <taxon>Stramenopiles</taxon>
        <taxon>Oomycota</taxon>
        <taxon>Saprolegniomycetes</taxon>
        <taxon>Saprolegniales</taxon>
        <taxon>Verrucalvaceae</taxon>
        <taxon>Aphanomyces</taxon>
    </lineage>
</organism>
<name>A0A6G0WRF6_9STRA</name>
<gene>
    <name evidence="4" type="ORF">Ae201684_012475</name>
    <name evidence="5" type="ORF">Ae201684_012478</name>
</gene>
<comment type="similarity">
    <text evidence="1">Belongs to the short-chain dehydrogenases/reductases (SDR) family.</text>
</comment>
<dbReference type="Gene3D" id="3.40.50.720">
    <property type="entry name" value="NAD(P)-binding Rossmann-like Domain"/>
    <property type="match status" value="1"/>
</dbReference>
<protein>
    <submittedName>
        <fullName evidence="4">Uncharacterized protein</fullName>
    </submittedName>
</protein>
<dbReference type="EMBL" id="VJMJ01000158">
    <property type="protein sequence ID" value="KAF0729989.1"/>
    <property type="molecule type" value="Genomic_DNA"/>
</dbReference>
<dbReference type="PANTHER" id="PTHR24320:SF282">
    <property type="entry name" value="WW DOMAIN-CONTAINING OXIDOREDUCTASE"/>
    <property type="match status" value="1"/>
</dbReference>
<evidence type="ECO:0000256" key="3">
    <source>
        <dbReference type="ARBA" id="ARBA00023002"/>
    </source>
</evidence>
<evidence type="ECO:0000313" key="4">
    <source>
        <dbReference type="EMBL" id="KAF0729986.1"/>
    </source>
</evidence>
<accession>A0A6G0WRF6</accession>
<comment type="caution">
    <text evidence="4">The sequence shown here is derived from an EMBL/GenBank/DDBJ whole genome shotgun (WGS) entry which is preliminary data.</text>
</comment>
<dbReference type="InterPro" id="IPR036291">
    <property type="entry name" value="NAD(P)-bd_dom_sf"/>
</dbReference>
<dbReference type="AlphaFoldDB" id="A0A6G0WRF6"/>
<keyword evidence="2" id="KW-0521">NADP</keyword>
<evidence type="ECO:0000313" key="5">
    <source>
        <dbReference type="EMBL" id="KAF0729989.1"/>
    </source>
</evidence>
<dbReference type="GO" id="GO:0016491">
    <property type="term" value="F:oxidoreductase activity"/>
    <property type="evidence" value="ECO:0007669"/>
    <property type="project" value="UniProtKB-KW"/>
</dbReference>
<dbReference type="EMBL" id="VJMJ01000158">
    <property type="protein sequence ID" value="KAF0729986.1"/>
    <property type="molecule type" value="Genomic_DNA"/>
</dbReference>
<keyword evidence="6" id="KW-1185">Reference proteome</keyword>
<dbReference type="PANTHER" id="PTHR24320">
    <property type="entry name" value="RETINOL DEHYDROGENASE"/>
    <property type="match status" value="1"/>
</dbReference>
<dbReference type="InterPro" id="IPR002347">
    <property type="entry name" value="SDR_fam"/>
</dbReference>
<evidence type="ECO:0000256" key="1">
    <source>
        <dbReference type="ARBA" id="ARBA00006484"/>
    </source>
</evidence>
<dbReference type="VEuPathDB" id="FungiDB:AeMF1_004848"/>
<proteinExistence type="inferred from homology"/>
<evidence type="ECO:0000256" key="2">
    <source>
        <dbReference type="ARBA" id="ARBA00022857"/>
    </source>
</evidence>
<keyword evidence="3" id="KW-0560">Oxidoreductase</keyword>
<dbReference type="SUPFAM" id="SSF51735">
    <property type="entry name" value="NAD(P)-binding Rossmann-fold domains"/>
    <property type="match status" value="1"/>
</dbReference>
<reference evidence="4 6" key="1">
    <citation type="submission" date="2019-07" db="EMBL/GenBank/DDBJ databases">
        <title>Genomics analysis of Aphanomyces spp. identifies a new class of oomycete effector associated with host adaptation.</title>
        <authorList>
            <person name="Gaulin E."/>
        </authorList>
    </citation>
    <scope>NUCLEOTIDE SEQUENCE [LARGE SCALE GENOMIC DNA]</scope>
    <source>
        <strain evidence="4 6">ATCC 201684</strain>
    </source>
</reference>
<evidence type="ECO:0000313" key="6">
    <source>
        <dbReference type="Proteomes" id="UP000481153"/>
    </source>
</evidence>
<dbReference type="PRINTS" id="PR00081">
    <property type="entry name" value="GDHRDH"/>
</dbReference>
<dbReference type="Proteomes" id="UP000481153">
    <property type="component" value="Unassembled WGS sequence"/>
</dbReference>
<sequence>MLDPTFPVPDPTSSFTLNHSNMAFSIANIPDQTGRVAIVTGGTAGLGYESVIALARKGAHVIFTARNASRGQEALDKVKAELAPAPFKVEFAVADNTDLKSVEEFAESFLARNLPLHILLLNAGVAMKPYGVIEGVESTLFNNQVAHQYLAIRFLPLLERSGPSRVVVVSSDAHAFAKKIDLELPTEAEYSSFASYSESKLANNLLAHGLLQMADSSKVYINIVHPGIVVTDIFKTGVHFPHFPWLVRPVVEWLFGAFCYLAGSTPLKGALTQLYVATSPDIEKNEWQGQYFTPIAKLTKATDLSRDPQQVDRVWKWTNDVIACVLDTQQ</sequence>
<dbReference type="Pfam" id="PF00106">
    <property type="entry name" value="adh_short"/>
    <property type="match status" value="1"/>
</dbReference>